<dbReference type="AlphaFoldDB" id="A0A9P7YG14"/>
<keyword evidence="1" id="KW-0812">Transmembrane</keyword>
<accession>A0A9P7YG14</accession>
<sequence length="358" mass="39888">MDRVDCSFCRLVRPCPVVLVRCMLAYSHVHVHVHVLERGQIAAACGEVPQLRCWLAQLNALLPVEVSTYFVSLYSECRACLLFEALSSSSVSLGRTPLAHRNYELIMSQQDSVLSITASITGILTFVGAVLAGFYARAVTLRNAIDTQAEVASALEKVMALETETDMWNNAYLASEIRHPNRKYGNGDFKYFNGLYRLSLDRMREMDRDLRQSAALVTGGNSYHKISRVKSATIWMANRNRIHRDIDVRKQEGDRIFQVQLAILSAKLDELSYHQKHHNATCTGVTEDIASLQSLVQTNRMRCGPYGSNEWSPRTPCAELAPAIAPVGVPIEAEISEISKSSFTPGINEVQPPLRTVC</sequence>
<proteinExistence type="predicted"/>
<dbReference type="OrthoDB" id="5329749at2759"/>
<keyword evidence="3" id="KW-1185">Reference proteome</keyword>
<evidence type="ECO:0000313" key="3">
    <source>
        <dbReference type="Proteomes" id="UP000824998"/>
    </source>
</evidence>
<evidence type="ECO:0000313" key="2">
    <source>
        <dbReference type="EMBL" id="KAG9232837.1"/>
    </source>
</evidence>
<protein>
    <submittedName>
        <fullName evidence="2">Uncharacterized protein</fullName>
    </submittedName>
</protein>
<organism evidence="2 3">
    <name type="scientific">Amylocarpus encephaloides</name>
    <dbReference type="NCBI Taxonomy" id="45428"/>
    <lineage>
        <taxon>Eukaryota</taxon>
        <taxon>Fungi</taxon>
        <taxon>Dikarya</taxon>
        <taxon>Ascomycota</taxon>
        <taxon>Pezizomycotina</taxon>
        <taxon>Leotiomycetes</taxon>
        <taxon>Helotiales</taxon>
        <taxon>Helotiales incertae sedis</taxon>
        <taxon>Amylocarpus</taxon>
    </lineage>
</organism>
<comment type="caution">
    <text evidence="2">The sequence shown here is derived from an EMBL/GenBank/DDBJ whole genome shotgun (WGS) entry which is preliminary data.</text>
</comment>
<keyword evidence="1" id="KW-1133">Transmembrane helix</keyword>
<dbReference type="EMBL" id="MU251528">
    <property type="protein sequence ID" value="KAG9232837.1"/>
    <property type="molecule type" value="Genomic_DNA"/>
</dbReference>
<keyword evidence="1" id="KW-0472">Membrane</keyword>
<name>A0A9P7YG14_9HELO</name>
<dbReference type="Proteomes" id="UP000824998">
    <property type="component" value="Unassembled WGS sequence"/>
</dbReference>
<reference evidence="2" key="1">
    <citation type="journal article" date="2021" name="IMA Fungus">
        <title>Genomic characterization of three marine fungi, including Emericellopsis atlantica sp. nov. with signatures of a generalist lifestyle and marine biomass degradation.</title>
        <authorList>
            <person name="Hagestad O.C."/>
            <person name="Hou L."/>
            <person name="Andersen J.H."/>
            <person name="Hansen E.H."/>
            <person name="Altermark B."/>
            <person name="Li C."/>
            <person name="Kuhnert E."/>
            <person name="Cox R.J."/>
            <person name="Crous P.W."/>
            <person name="Spatafora J.W."/>
            <person name="Lail K."/>
            <person name="Amirebrahimi M."/>
            <person name="Lipzen A."/>
            <person name="Pangilinan J."/>
            <person name="Andreopoulos W."/>
            <person name="Hayes R.D."/>
            <person name="Ng V."/>
            <person name="Grigoriev I.V."/>
            <person name="Jackson S.A."/>
            <person name="Sutton T.D.S."/>
            <person name="Dobson A.D.W."/>
            <person name="Rama T."/>
        </authorList>
    </citation>
    <scope>NUCLEOTIDE SEQUENCE</scope>
    <source>
        <strain evidence="2">TRa018bII</strain>
    </source>
</reference>
<feature type="transmembrane region" description="Helical" evidence="1">
    <location>
        <begin position="113"/>
        <end position="136"/>
    </location>
</feature>
<gene>
    <name evidence="2" type="ORF">BJ875DRAFT_66623</name>
</gene>
<evidence type="ECO:0000256" key="1">
    <source>
        <dbReference type="SAM" id="Phobius"/>
    </source>
</evidence>